<protein>
    <submittedName>
        <fullName evidence="1">Uncharacterized protein</fullName>
    </submittedName>
</protein>
<gene>
    <name evidence="1" type="ORF">AVEN_80756_1</name>
</gene>
<organism evidence="1 2">
    <name type="scientific">Araneus ventricosus</name>
    <name type="common">Orbweaver spider</name>
    <name type="synonym">Epeira ventricosa</name>
    <dbReference type="NCBI Taxonomy" id="182803"/>
    <lineage>
        <taxon>Eukaryota</taxon>
        <taxon>Metazoa</taxon>
        <taxon>Ecdysozoa</taxon>
        <taxon>Arthropoda</taxon>
        <taxon>Chelicerata</taxon>
        <taxon>Arachnida</taxon>
        <taxon>Araneae</taxon>
        <taxon>Araneomorphae</taxon>
        <taxon>Entelegynae</taxon>
        <taxon>Araneoidea</taxon>
        <taxon>Araneidae</taxon>
        <taxon>Araneus</taxon>
    </lineage>
</organism>
<keyword evidence="2" id="KW-1185">Reference proteome</keyword>
<accession>A0A4Y2CY10</accession>
<name>A0A4Y2CY10_ARAVE</name>
<dbReference type="Proteomes" id="UP000499080">
    <property type="component" value="Unassembled WGS sequence"/>
</dbReference>
<sequence length="104" mass="12054">MHVFGRIFGADVRYREKILKLYVYHFRGAADTDFIVMNDYARRKRALSCRRIPGKGEYLSDGLASHIFRPKHNRTRMGSLRMAIASYLPSPRPIQDLKAAVLKE</sequence>
<dbReference type="EMBL" id="BGPR01087956">
    <property type="protein sequence ID" value="GBM09330.1"/>
    <property type="molecule type" value="Genomic_DNA"/>
</dbReference>
<proteinExistence type="predicted"/>
<reference evidence="1 2" key="1">
    <citation type="journal article" date="2019" name="Sci. Rep.">
        <title>Orb-weaving spider Araneus ventricosus genome elucidates the spidroin gene catalogue.</title>
        <authorList>
            <person name="Kono N."/>
            <person name="Nakamura H."/>
            <person name="Ohtoshi R."/>
            <person name="Moran D.A.P."/>
            <person name="Shinohara A."/>
            <person name="Yoshida Y."/>
            <person name="Fujiwara M."/>
            <person name="Mori M."/>
            <person name="Tomita M."/>
            <person name="Arakawa K."/>
        </authorList>
    </citation>
    <scope>NUCLEOTIDE SEQUENCE [LARGE SCALE GENOMIC DNA]</scope>
</reference>
<evidence type="ECO:0000313" key="1">
    <source>
        <dbReference type="EMBL" id="GBM09330.1"/>
    </source>
</evidence>
<evidence type="ECO:0000313" key="2">
    <source>
        <dbReference type="Proteomes" id="UP000499080"/>
    </source>
</evidence>
<comment type="caution">
    <text evidence="1">The sequence shown here is derived from an EMBL/GenBank/DDBJ whole genome shotgun (WGS) entry which is preliminary data.</text>
</comment>
<dbReference type="AlphaFoldDB" id="A0A4Y2CY10"/>